<comment type="caution">
    <text evidence="3">The sequence shown here is derived from an EMBL/GenBank/DDBJ whole genome shotgun (WGS) entry which is preliminary data.</text>
</comment>
<protein>
    <submittedName>
        <fullName evidence="3">AAA family ATPase</fullName>
    </submittedName>
</protein>
<dbReference type="InterPro" id="IPR014555">
    <property type="entry name" value="RecF-like"/>
</dbReference>
<dbReference type="Proteomes" id="UP000320443">
    <property type="component" value="Unassembled WGS sequence"/>
</dbReference>
<dbReference type="PIRSF" id="PIRSF029347">
    <property type="entry name" value="RecF"/>
    <property type="match status" value="1"/>
</dbReference>
<dbReference type="PANTHER" id="PTHR32182">
    <property type="entry name" value="DNA REPLICATION AND REPAIR PROTEIN RECF"/>
    <property type="match status" value="1"/>
</dbReference>
<keyword evidence="1" id="KW-0742">SOS response</keyword>
<reference evidence="3 4" key="1">
    <citation type="submission" date="2019-07" db="EMBL/GenBank/DDBJ databases">
        <title>Draft genome of C. aurimucosum strain 2274.</title>
        <authorList>
            <person name="Pacheco L.G.C."/>
            <person name="Aguiar E.R.G.R."/>
            <person name="Santos C.S."/>
            <person name="Rocha D.J.P.G."/>
            <person name="Sant'Anna L.O."/>
            <person name="Mattos-Guaraldi A.L."/>
            <person name="Santos L.S."/>
        </authorList>
    </citation>
    <scope>NUCLEOTIDE SEQUENCE [LARGE SCALE GENOMIC DNA]</scope>
    <source>
        <strain evidence="3 4">2274</strain>
    </source>
</reference>
<dbReference type="GO" id="GO:0009432">
    <property type="term" value="P:SOS response"/>
    <property type="evidence" value="ECO:0007669"/>
    <property type="project" value="UniProtKB-KW"/>
</dbReference>
<dbReference type="GO" id="GO:0005524">
    <property type="term" value="F:ATP binding"/>
    <property type="evidence" value="ECO:0007669"/>
    <property type="project" value="InterPro"/>
</dbReference>
<evidence type="ECO:0000259" key="2">
    <source>
        <dbReference type="Pfam" id="PF13304"/>
    </source>
</evidence>
<name>A0A553FMW0_9CORY</name>
<dbReference type="GO" id="GO:0016887">
    <property type="term" value="F:ATP hydrolysis activity"/>
    <property type="evidence" value="ECO:0007669"/>
    <property type="project" value="InterPro"/>
</dbReference>
<dbReference type="Gene3D" id="3.40.50.300">
    <property type="entry name" value="P-loop containing nucleotide triphosphate hydrolases"/>
    <property type="match status" value="2"/>
</dbReference>
<dbReference type="AlphaFoldDB" id="A0A553FMW0"/>
<feature type="domain" description="ATPase AAA-type core" evidence="2">
    <location>
        <begin position="29"/>
        <end position="323"/>
    </location>
</feature>
<dbReference type="GO" id="GO:0006302">
    <property type="term" value="P:double-strand break repair"/>
    <property type="evidence" value="ECO:0007669"/>
    <property type="project" value="TreeGrafter"/>
</dbReference>
<evidence type="ECO:0000256" key="1">
    <source>
        <dbReference type="ARBA" id="ARBA00023236"/>
    </source>
</evidence>
<dbReference type="EMBL" id="VKDK01000032">
    <property type="protein sequence ID" value="TRX58585.1"/>
    <property type="molecule type" value="Genomic_DNA"/>
</dbReference>
<keyword evidence="4" id="KW-1185">Reference proteome</keyword>
<dbReference type="GO" id="GO:0000731">
    <property type="term" value="P:DNA synthesis involved in DNA repair"/>
    <property type="evidence" value="ECO:0007669"/>
    <property type="project" value="TreeGrafter"/>
</dbReference>
<gene>
    <name evidence="3" type="ORF">FNY97_12715</name>
</gene>
<proteinExistence type="predicted"/>
<accession>A0A553FMW0</accession>
<dbReference type="RefSeq" id="WP_144014079.1">
    <property type="nucleotide sequence ID" value="NZ_VKDK01000032.1"/>
</dbReference>
<dbReference type="PANTHER" id="PTHR32182:SF22">
    <property type="entry name" value="ATP-DEPENDENT ENDONUCLEASE, OLD FAMILY-RELATED"/>
    <property type="match status" value="1"/>
</dbReference>
<dbReference type="SUPFAM" id="SSF52540">
    <property type="entry name" value="P-loop containing nucleoside triphosphate hydrolases"/>
    <property type="match status" value="1"/>
</dbReference>
<keyword evidence="1" id="KW-0227">DNA damage</keyword>
<organism evidence="3 4">
    <name type="scientific">Corynebacterium hiratae</name>
    <dbReference type="NCBI Taxonomy" id="3139423"/>
    <lineage>
        <taxon>Bacteria</taxon>
        <taxon>Bacillati</taxon>
        <taxon>Actinomycetota</taxon>
        <taxon>Actinomycetes</taxon>
        <taxon>Mycobacteriales</taxon>
        <taxon>Corynebacteriaceae</taxon>
        <taxon>Corynebacterium</taxon>
    </lineage>
</organism>
<evidence type="ECO:0000313" key="4">
    <source>
        <dbReference type="Proteomes" id="UP000320443"/>
    </source>
</evidence>
<dbReference type="InterPro" id="IPR027417">
    <property type="entry name" value="P-loop_NTPase"/>
</dbReference>
<dbReference type="InterPro" id="IPR003959">
    <property type="entry name" value="ATPase_AAA_core"/>
</dbReference>
<dbReference type="Pfam" id="PF13304">
    <property type="entry name" value="AAA_21"/>
    <property type="match status" value="1"/>
</dbReference>
<dbReference type="CDD" id="cd00267">
    <property type="entry name" value="ABC_ATPase"/>
    <property type="match status" value="1"/>
</dbReference>
<sequence length="378" mass="41592">MSTIQPIEYVAVKGFASIKDVKLTLAPDVTVLIGANGAGKSNIIRSFELMAHIMKSRLQNYVLARGGINNLLHVGPQGRDSALSLNVQFSPNDADTSNGYIARLRSTDEDSAFLEEWLTFHDRKKYTAPYDSPLPAGTETALEKLSGKEQRFAEYVRPLLAGIRVFHFDDVGSQAPPKTFSSVADNLSLHPDAGNIAAYLLRLKDELPDDYFEIVSAIRNVAPFFDDFVLVPEGASQDNVRLRWAQKNLDTVFNAAQLSDGTLRFICLATLLLSPGRPQCIVLDEPELGLHPHAIVQLAALLRKAAHAGRQCVVATQSALLLDEFSVHNVAVLTRNNGETQVVSPSEDQLEAFLSDYTLGEMWRMNLLGGNLRYEEAL</sequence>
<evidence type="ECO:0000313" key="3">
    <source>
        <dbReference type="EMBL" id="TRX58585.1"/>
    </source>
</evidence>